<sequence>MEKFYHHPSLPEKDRFRASRMQNWFLNPDSDTELTAAIKAGKCPTLEIFLDEIKEH</sequence>
<evidence type="ECO:0000313" key="2">
    <source>
        <dbReference type="Proteomes" id="UP000199662"/>
    </source>
</evidence>
<organism evidence="1 2">
    <name type="scientific">Propionispira arboris</name>
    <dbReference type="NCBI Taxonomy" id="84035"/>
    <lineage>
        <taxon>Bacteria</taxon>
        <taxon>Bacillati</taxon>
        <taxon>Bacillota</taxon>
        <taxon>Negativicutes</taxon>
        <taxon>Selenomonadales</taxon>
        <taxon>Selenomonadaceae</taxon>
        <taxon>Propionispira</taxon>
    </lineage>
</organism>
<reference evidence="1 2" key="1">
    <citation type="submission" date="2016-10" db="EMBL/GenBank/DDBJ databases">
        <authorList>
            <person name="de Groot N.N."/>
        </authorList>
    </citation>
    <scope>NUCLEOTIDE SEQUENCE [LARGE SCALE GENOMIC DNA]</scope>
    <source>
        <strain evidence="1 2">DSM 2179</strain>
    </source>
</reference>
<name>A0A1H7D5P2_9FIRM</name>
<dbReference type="AlphaFoldDB" id="A0A1H7D5P2"/>
<evidence type="ECO:0000313" key="1">
    <source>
        <dbReference type="EMBL" id="SEJ97138.1"/>
    </source>
</evidence>
<gene>
    <name evidence="1" type="ORF">SAMN05660742_1334</name>
</gene>
<dbReference type="RefSeq" id="WP_177177684.1">
    <property type="nucleotide sequence ID" value="NZ_FNZK01000033.1"/>
</dbReference>
<keyword evidence="2" id="KW-1185">Reference proteome</keyword>
<protein>
    <submittedName>
        <fullName evidence="1">Uncharacterized protein</fullName>
    </submittedName>
</protein>
<dbReference type="EMBL" id="FNZK01000033">
    <property type="protein sequence ID" value="SEJ97138.1"/>
    <property type="molecule type" value="Genomic_DNA"/>
</dbReference>
<accession>A0A1H7D5P2</accession>
<proteinExistence type="predicted"/>
<dbReference type="Proteomes" id="UP000199662">
    <property type="component" value="Unassembled WGS sequence"/>
</dbReference>